<accession>A0A0E9QCR9</accession>
<reference evidence="1" key="2">
    <citation type="journal article" date="2015" name="Fish Shellfish Immunol.">
        <title>Early steps in the European eel (Anguilla anguilla)-Vibrio vulnificus interaction in the gills: Role of the RtxA13 toxin.</title>
        <authorList>
            <person name="Callol A."/>
            <person name="Pajuelo D."/>
            <person name="Ebbesson L."/>
            <person name="Teles M."/>
            <person name="MacKenzie S."/>
            <person name="Amaro C."/>
        </authorList>
    </citation>
    <scope>NUCLEOTIDE SEQUENCE</scope>
</reference>
<protein>
    <submittedName>
        <fullName evidence="1">Uncharacterized protein</fullName>
    </submittedName>
</protein>
<dbReference type="EMBL" id="GBXM01094684">
    <property type="protein sequence ID" value="JAH13893.1"/>
    <property type="molecule type" value="Transcribed_RNA"/>
</dbReference>
<evidence type="ECO:0000313" key="1">
    <source>
        <dbReference type="EMBL" id="JAH13893.1"/>
    </source>
</evidence>
<sequence length="14" mass="1665">MHYTVVRGYDAEHS</sequence>
<proteinExistence type="predicted"/>
<reference evidence="1" key="1">
    <citation type="submission" date="2014-11" db="EMBL/GenBank/DDBJ databases">
        <authorList>
            <person name="Amaro Gonzalez C."/>
        </authorList>
    </citation>
    <scope>NUCLEOTIDE SEQUENCE</scope>
</reference>
<organism evidence="1">
    <name type="scientific">Anguilla anguilla</name>
    <name type="common">European freshwater eel</name>
    <name type="synonym">Muraena anguilla</name>
    <dbReference type="NCBI Taxonomy" id="7936"/>
    <lineage>
        <taxon>Eukaryota</taxon>
        <taxon>Metazoa</taxon>
        <taxon>Chordata</taxon>
        <taxon>Craniata</taxon>
        <taxon>Vertebrata</taxon>
        <taxon>Euteleostomi</taxon>
        <taxon>Actinopterygii</taxon>
        <taxon>Neopterygii</taxon>
        <taxon>Teleostei</taxon>
        <taxon>Anguilliformes</taxon>
        <taxon>Anguillidae</taxon>
        <taxon>Anguilla</taxon>
    </lineage>
</organism>
<name>A0A0E9QCR9_ANGAN</name>